<keyword evidence="3" id="KW-0336">GPI-anchor</keyword>
<name>A0AAE1VLY3_9SOLA</name>
<sequence>MESLLSQSYFFLLFLGLFVMWSSCEAYTFYTGGKSGWILNPSESYSHWAERNRFQVNDTIVFKYKRGSDSILLVDKDDYSKCNKDKPILELKHGESKFKFEGSGPFYFISGHEDNCEKGQKLLVVVLSPNHKAPAVSNGPISPAPAPAKSGATGFIGGLSGFISGLFSLIIAIYFCILV</sequence>
<keyword evidence="14" id="KW-1185">Reference proteome</keyword>
<evidence type="ECO:0000256" key="7">
    <source>
        <dbReference type="ARBA" id="ARBA00023180"/>
    </source>
</evidence>
<dbReference type="Pfam" id="PF02298">
    <property type="entry name" value="Cu_bind_like"/>
    <property type="match status" value="1"/>
</dbReference>
<feature type="transmembrane region" description="Helical" evidence="10">
    <location>
        <begin position="155"/>
        <end position="177"/>
    </location>
</feature>
<proteinExistence type="inferred from homology"/>
<evidence type="ECO:0000256" key="11">
    <source>
        <dbReference type="SAM" id="SignalP"/>
    </source>
</evidence>
<dbReference type="AlphaFoldDB" id="A0AAE1VLY3"/>
<evidence type="ECO:0000313" key="14">
    <source>
        <dbReference type="Proteomes" id="UP001291623"/>
    </source>
</evidence>
<dbReference type="PANTHER" id="PTHR33021:SF478">
    <property type="entry name" value="EARLY NODULIN-LIKE PROTEIN 1"/>
    <property type="match status" value="1"/>
</dbReference>
<protein>
    <recommendedName>
        <fullName evidence="12">Phytocyanin domain-containing protein</fullName>
    </recommendedName>
</protein>
<evidence type="ECO:0000256" key="5">
    <source>
        <dbReference type="ARBA" id="ARBA00023136"/>
    </source>
</evidence>
<feature type="signal peptide" evidence="11">
    <location>
        <begin position="1"/>
        <end position="26"/>
    </location>
</feature>
<dbReference type="GO" id="GO:0005886">
    <property type="term" value="C:plasma membrane"/>
    <property type="evidence" value="ECO:0007669"/>
    <property type="project" value="UniProtKB-SubCell"/>
</dbReference>
<dbReference type="FunFam" id="2.60.40.420:FF:000010">
    <property type="entry name" value="Early nodulin-like protein 1"/>
    <property type="match status" value="1"/>
</dbReference>
<evidence type="ECO:0000256" key="4">
    <source>
        <dbReference type="ARBA" id="ARBA00022729"/>
    </source>
</evidence>
<dbReference type="InterPro" id="IPR008972">
    <property type="entry name" value="Cupredoxin"/>
</dbReference>
<keyword evidence="4 11" id="KW-0732">Signal</keyword>
<evidence type="ECO:0000259" key="12">
    <source>
        <dbReference type="PROSITE" id="PS51485"/>
    </source>
</evidence>
<dbReference type="PANTHER" id="PTHR33021">
    <property type="entry name" value="BLUE COPPER PROTEIN"/>
    <property type="match status" value="1"/>
</dbReference>
<keyword evidence="6" id="KW-1015">Disulfide bond</keyword>
<comment type="subcellular location">
    <subcellularLocation>
        <location evidence="1">Cell membrane</location>
        <topology evidence="1">Lipid-anchor</topology>
        <topology evidence="1">GPI-anchor</topology>
    </subcellularLocation>
</comment>
<dbReference type="GO" id="GO:0009055">
    <property type="term" value="F:electron transfer activity"/>
    <property type="evidence" value="ECO:0007669"/>
    <property type="project" value="InterPro"/>
</dbReference>
<dbReference type="Gene3D" id="2.60.40.420">
    <property type="entry name" value="Cupredoxins - blue copper proteins"/>
    <property type="match status" value="1"/>
</dbReference>
<organism evidence="13 14">
    <name type="scientific">Anisodus tanguticus</name>
    <dbReference type="NCBI Taxonomy" id="243964"/>
    <lineage>
        <taxon>Eukaryota</taxon>
        <taxon>Viridiplantae</taxon>
        <taxon>Streptophyta</taxon>
        <taxon>Embryophyta</taxon>
        <taxon>Tracheophyta</taxon>
        <taxon>Spermatophyta</taxon>
        <taxon>Magnoliopsida</taxon>
        <taxon>eudicotyledons</taxon>
        <taxon>Gunneridae</taxon>
        <taxon>Pentapetalae</taxon>
        <taxon>asterids</taxon>
        <taxon>lamiids</taxon>
        <taxon>Solanales</taxon>
        <taxon>Solanaceae</taxon>
        <taxon>Solanoideae</taxon>
        <taxon>Hyoscyameae</taxon>
        <taxon>Anisodus</taxon>
    </lineage>
</organism>
<keyword evidence="10" id="KW-0812">Transmembrane</keyword>
<dbReference type="Proteomes" id="UP001291623">
    <property type="component" value="Unassembled WGS sequence"/>
</dbReference>
<evidence type="ECO:0000256" key="9">
    <source>
        <dbReference type="ARBA" id="ARBA00035011"/>
    </source>
</evidence>
<dbReference type="GO" id="GO:0098552">
    <property type="term" value="C:side of membrane"/>
    <property type="evidence" value="ECO:0007669"/>
    <property type="project" value="UniProtKB-KW"/>
</dbReference>
<evidence type="ECO:0000313" key="13">
    <source>
        <dbReference type="EMBL" id="KAK4374062.1"/>
    </source>
</evidence>
<feature type="domain" description="Phytocyanin" evidence="12">
    <location>
        <begin position="27"/>
        <end position="128"/>
    </location>
</feature>
<evidence type="ECO:0000256" key="6">
    <source>
        <dbReference type="ARBA" id="ARBA00023157"/>
    </source>
</evidence>
<evidence type="ECO:0000256" key="10">
    <source>
        <dbReference type="SAM" id="Phobius"/>
    </source>
</evidence>
<keyword evidence="8" id="KW-0449">Lipoprotein</keyword>
<dbReference type="InterPro" id="IPR041846">
    <property type="entry name" value="ENL_dom"/>
</dbReference>
<feature type="chain" id="PRO_5042137142" description="Phytocyanin domain-containing protein" evidence="11">
    <location>
        <begin position="27"/>
        <end position="179"/>
    </location>
</feature>
<keyword evidence="2" id="KW-1003">Cell membrane</keyword>
<gene>
    <name evidence="13" type="ORF">RND71_004739</name>
</gene>
<dbReference type="InterPro" id="IPR039391">
    <property type="entry name" value="Phytocyanin-like"/>
</dbReference>
<keyword evidence="10" id="KW-1133">Transmembrane helix</keyword>
<evidence type="ECO:0000256" key="1">
    <source>
        <dbReference type="ARBA" id="ARBA00004609"/>
    </source>
</evidence>
<dbReference type="SUPFAM" id="SSF49503">
    <property type="entry name" value="Cupredoxins"/>
    <property type="match status" value="1"/>
</dbReference>
<dbReference type="CDD" id="cd11019">
    <property type="entry name" value="OsENODL1_like"/>
    <property type="match status" value="1"/>
</dbReference>
<evidence type="ECO:0000256" key="3">
    <source>
        <dbReference type="ARBA" id="ARBA00022622"/>
    </source>
</evidence>
<reference evidence="13" key="1">
    <citation type="submission" date="2023-12" db="EMBL/GenBank/DDBJ databases">
        <title>Genome assembly of Anisodus tanguticus.</title>
        <authorList>
            <person name="Wang Y.-J."/>
        </authorList>
    </citation>
    <scope>NUCLEOTIDE SEQUENCE</scope>
    <source>
        <strain evidence="13">KB-2021</strain>
        <tissue evidence="13">Leaf</tissue>
    </source>
</reference>
<dbReference type="InterPro" id="IPR003245">
    <property type="entry name" value="Phytocyanin_dom"/>
</dbReference>
<evidence type="ECO:0000256" key="2">
    <source>
        <dbReference type="ARBA" id="ARBA00022475"/>
    </source>
</evidence>
<accession>A0AAE1VLY3</accession>
<evidence type="ECO:0000256" key="8">
    <source>
        <dbReference type="ARBA" id="ARBA00023288"/>
    </source>
</evidence>
<dbReference type="PROSITE" id="PS51485">
    <property type="entry name" value="PHYTOCYANIN"/>
    <property type="match status" value="1"/>
</dbReference>
<comment type="caution">
    <text evidence="13">The sequence shown here is derived from an EMBL/GenBank/DDBJ whole genome shotgun (WGS) entry which is preliminary data.</text>
</comment>
<comment type="similarity">
    <text evidence="9">Belongs to the early nodulin-like (ENODL) family.</text>
</comment>
<keyword evidence="7" id="KW-0325">Glycoprotein</keyword>
<keyword evidence="5 10" id="KW-0472">Membrane</keyword>
<dbReference type="EMBL" id="JAVYJV010000003">
    <property type="protein sequence ID" value="KAK4374062.1"/>
    <property type="molecule type" value="Genomic_DNA"/>
</dbReference>